<dbReference type="Proteomes" id="UP000662185">
    <property type="component" value="Unassembled WGS sequence"/>
</dbReference>
<organism evidence="2 3">
    <name type="scientific">Anabaena sphaerica FACHB-251</name>
    <dbReference type="NCBI Taxonomy" id="2692883"/>
    <lineage>
        <taxon>Bacteria</taxon>
        <taxon>Bacillati</taxon>
        <taxon>Cyanobacteriota</taxon>
        <taxon>Cyanophyceae</taxon>
        <taxon>Nostocales</taxon>
        <taxon>Nostocaceae</taxon>
        <taxon>Anabaena</taxon>
    </lineage>
</organism>
<dbReference type="RefSeq" id="WP_190562161.1">
    <property type="nucleotide sequence ID" value="NZ_JACJQU010000010.1"/>
</dbReference>
<accession>A0A926WJ57</accession>
<evidence type="ECO:0000313" key="2">
    <source>
        <dbReference type="EMBL" id="MBD2295105.1"/>
    </source>
</evidence>
<reference evidence="3" key="1">
    <citation type="journal article" date="2020" name="ISME J.">
        <title>Comparative genomics reveals insights into cyanobacterial evolution and habitat adaptation.</title>
        <authorList>
            <person name="Chen M.Y."/>
            <person name="Teng W.K."/>
            <person name="Zhao L."/>
            <person name="Hu C.X."/>
            <person name="Zhou Y.K."/>
            <person name="Han B.P."/>
            <person name="Song L.R."/>
            <person name="Shu W.S."/>
        </authorList>
    </citation>
    <scope>NUCLEOTIDE SEQUENCE [LARGE SCALE GENOMIC DNA]</scope>
    <source>
        <strain evidence="3">FACHB-251</strain>
    </source>
</reference>
<feature type="signal peptide" evidence="1">
    <location>
        <begin position="1"/>
        <end position="28"/>
    </location>
</feature>
<protein>
    <submittedName>
        <fullName evidence="2">Uncharacterized protein</fullName>
    </submittedName>
</protein>
<dbReference type="EMBL" id="JACJQU010000010">
    <property type="protein sequence ID" value="MBD2295105.1"/>
    <property type="molecule type" value="Genomic_DNA"/>
</dbReference>
<keyword evidence="3" id="KW-1185">Reference proteome</keyword>
<dbReference type="AlphaFoldDB" id="A0A926WJ57"/>
<keyword evidence="1" id="KW-0732">Signal</keyword>
<evidence type="ECO:0000256" key="1">
    <source>
        <dbReference type="SAM" id="SignalP"/>
    </source>
</evidence>
<gene>
    <name evidence="2" type="ORF">H6G06_16860</name>
</gene>
<comment type="caution">
    <text evidence="2">The sequence shown here is derived from an EMBL/GenBank/DDBJ whole genome shotgun (WGS) entry which is preliminary data.</text>
</comment>
<proteinExistence type="predicted"/>
<name>A0A926WJ57_9NOST</name>
<feature type="chain" id="PRO_5037411004" evidence="1">
    <location>
        <begin position="29"/>
        <end position="189"/>
    </location>
</feature>
<sequence length="189" mass="19177">MKLSRIMPLVVGGAVAGVVVSSASPAQALDFNFSFTNDPGLGSVNGTVEGTIYGLIDNATSSATGIIVTSYPAGLNLPATPFSPFSLGNETSNSFEVLNGVLVNANLRIIGSNFQFSLNDSEGVNGLVGISSSTYNNGGFAGATYTSAAVPFDIPGGATIPTVGSLFALGLMRKVKKRMALKSTSTVVS</sequence>
<evidence type="ECO:0000313" key="3">
    <source>
        <dbReference type="Proteomes" id="UP000662185"/>
    </source>
</evidence>